<evidence type="ECO:0008006" key="3">
    <source>
        <dbReference type="Google" id="ProtNLM"/>
    </source>
</evidence>
<organism evidence="1 2">
    <name type="scientific">Hydrogenothermus marinus</name>
    <dbReference type="NCBI Taxonomy" id="133270"/>
    <lineage>
        <taxon>Bacteria</taxon>
        <taxon>Pseudomonadati</taxon>
        <taxon>Aquificota</taxon>
        <taxon>Aquificia</taxon>
        <taxon>Aquificales</taxon>
        <taxon>Hydrogenothermaceae</taxon>
        <taxon>Hydrogenothermus</taxon>
    </lineage>
</organism>
<name>A0A3M0B666_9AQUI</name>
<dbReference type="PROSITE" id="PS51257">
    <property type="entry name" value="PROKAR_LIPOPROTEIN"/>
    <property type="match status" value="1"/>
</dbReference>
<dbReference type="AlphaFoldDB" id="A0A3M0B666"/>
<dbReference type="RefSeq" id="WP_121923685.1">
    <property type="nucleotide sequence ID" value="NZ_REFO01000016.1"/>
</dbReference>
<dbReference type="OrthoDB" id="597317at2"/>
<evidence type="ECO:0000313" key="1">
    <source>
        <dbReference type="EMBL" id="RMA92537.1"/>
    </source>
</evidence>
<keyword evidence="2" id="KW-1185">Reference proteome</keyword>
<reference evidence="1 2" key="1">
    <citation type="submission" date="2018-10" db="EMBL/GenBank/DDBJ databases">
        <title>Genomic Encyclopedia of Archaeal and Bacterial Type Strains, Phase II (KMG-II): from individual species to whole genera.</title>
        <authorList>
            <person name="Goeker M."/>
        </authorList>
    </citation>
    <scope>NUCLEOTIDE SEQUENCE [LARGE SCALE GENOMIC DNA]</scope>
    <source>
        <strain evidence="1 2">VM1</strain>
    </source>
</reference>
<dbReference type="Gene3D" id="3.40.50.10610">
    <property type="entry name" value="ABC-type transport auxiliary lipoprotein component"/>
    <property type="match status" value="1"/>
</dbReference>
<sequence length="328" mass="37281">MKIYYFLFLAILIFLSSCTPKVNLKEYTKTKQDLIIANQEIPKYIIEKRKPKIAVLPLSSSNYIVKKCGLAKTAQEYTISALEKLGSVEVLERSELDKIMQELQFQESMGKDINLEKLSKIGGNIDFALVGAVTTARVDTQFRESKRWYDKKGKIHYIPPSCTKYGKVIISYRLIKFPSTKVIKSFILAGQAFSSTQIRYAYQCRITDPCGLLSEATYKAISGSLHSFKEYFPSYGYIYKLMTHKKDPSKRVAFITLGKNDGLKPGDKLEIIEYQQEKNPITGQIITEEKIIAECVVAENELYPERAVCIIEGDNASKVKIKDIVKTK</sequence>
<dbReference type="Proteomes" id="UP000280842">
    <property type="component" value="Unassembled WGS sequence"/>
</dbReference>
<proteinExistence type="predicted"/>
<gene>
    <name evidence="1" type="ORF">CLV39_1585</name>
</gene>
<evidence type="ECO:0000313" key="2">
    <source>
        <dbReference type="Proteomes" id="UP000280842"/>
    </source>
</evidence>
<dbReference type="EMBL" id="REFO01000016">
    <property type="protein sequence ID" value="RMA92537.1"/>
    <property type="molecule type" value="Genomic_DNA"/>
</dbReference>
<protein>
    <recommendedName>
        <fullName evidence="3">Flagellar assembly T-like protein</fullName>
    </recommendedName>
</protein>
<comment type="caution">
    <text evidence="1">The sequence shown here is derived from an EMBL/GenBank/DDBJ whole genome shotgun (WGS) entry which is preliminary data.</text>
</comment>
<accession>A0A3M0B666</accession>